<dbReference type="AlphaFoldDB" id="A0A8H4LJM6"/>
<dbReference type="Gene3D" id="2.60.110.10">
    <property type="entry name" value="Thaumatin"/>
    <property type="match status" value="1"/>
</dbReference>
<sequence length="451" mass="48598">MRPFIVLIAFLGVALTAPYQSSPILRRYELTSKGFIRVSPGGVKAVEVGDDNILNGTYSKNKAHVLTHRAAKPASLPLKIVNNFSQGNIRAYILGLDSDGAVVFVGADGNLMYPRSAGSLLLVEITENIAIPLPSRGETLDLTLPIYINSGRIYFADGDLHFYMVDVGNGDGLVQPSVTNLHDASAGVNWGFVELTYTNGALYANISYVDFVGIVLGMRLSTIDGSTQTTAGLEADAVAKICNELVKQKEADGRAWTFLCVANTEGKPVRVLSPGNQYELEPTRFEDYWNSYVDEVWSKYSSQTLTINTQTEAGKVACQISGDELTCDGDNRGYAKPSTKDIWGCNSGSFAILEGDNAIHTAVVPRLCAAFARSTLLLAGGDVQPSLGSDSYYKVDPSNHYSRLVHKYEVDGRGYAFPYDDVNPNGDENASGVVSSEQPDVLTVYVGAPPS</sequence>
<proteinExistence type="predicted"/>
<comment type="caution">
    <text evidence="3">The sequence shown here is derived from an EMBL/GenBank/DDBJ whole genome shotgun (WGS) entry which is preliminary data.</text>
</comment>
<evidence type="ECO:0000259" key="2">
    <source>
        <dbReference type="PROSITE" id="PS52006"/>
    </source>
</evidence>
<dbReference type="PANTHER" id="PTHR38165">
    <property type="match status" value="1"/>
</dbReference>
<protein>
    <submittedName>
        <fullName evidence="3">Glucan endo- -beta-glucosidase</fullName>
    </submittedName>
</protein>
<dbReference type="Proteomes" id="UP000554235">
    <property type="component" value="Unassembled WGS sequence"/>
</dbReference>
<feature type="signal peptide" evidence="1">
    <location>
        <begin position="1"/>
        <end position="16"/>
    </location>
</feature>
<keyword evidence="1" id="KW-0732">Signal</keyword>
<accession>A0A8H4LJM6</accession>
<evidence type="ECO:0000256" key="1">
    <source>
        <dbReference type="SAM" id="SignalP"/>
    </source>
</evidence>
<dbReference type="InterPro" id="IPR037398">
    <property type="entry name" value="Glyco_hydro_64_fam"/>
</dbReference>
<evidence type="ECO:0000313" key="4">
    <source>
        <dbReference type="Proteomes" id="UP000554235"/>
    </source>
</evidence>
<evidence type="ECO:0000313" key="3">
    <source>
        <dbReference type="EMBL" id="KAF4470602.1"/>
    </source>
</evidence>
<gene>
    <name evidence="3" type="ORF">FALBO_2491</name>
</gene>
<dbReference type="PROSITE" id="PS52006">
    <property type="entry name" value="GH64"/>
    <property type="match status" value="1"/>
</dbReference>
<dbReference type="Pfam" id="PF16483">
    <property type="entry name" value="Glyco_hydro_64"/>
    <property type="match status" value="1"/>
</dbReference>
<dbReference type="InterPro" id="IPR037176">
    <property type="entry name" value="Osmotin/thaumatin-like_sf"/>
</dbReference>
<dbReference type="Gene3D" id="3.30.920.50">
    <property type="entry name" value="Beta-1,3-glucanase, C-terminal domain"/>
    <property type="match status" value="1"/>
</dbReference>
<name>A0A8H4LJM6_9HYPO</name>
<dbReference type="InterPro" id="IPR032477">
    <property type="entry name" value="Glyco_hydro_64"/>
</dbReference>
<dbReference type="InterPro" id="IPR042517">
    <property type="entry name" value="Glyco_hydro_64_N_2"/>
</dbReference>
<dbReference type="CDD" id="cd09220">
    <property type="entry name" value="GH64-GluB-like"/>
    <property type="match status" value="1"/>
</dbReference>
<keyword evidence="4" id="KW-1185">Reference proteome</keyword>
<feature type="chain" id="PRO_5034318497" evidence="1">
    <location>
        <begin position="17"/>
        <end position="451"/>
    </location>
</feature>
<reference evidence="3 4" key="1">
    <citation type="submission" date="2020-01" db="EMBL/GenBank/DDBJ databases">
        <title>Identification and distribution of gene clusters putatively required for synthesis of sphingolipid metabolism inhibitors in phylogenetically diverse species of the filamentous fungus Fusarium.</title>
        <authorList>
            <person name="Kim H.-S."/>
            <person name="Busman M."/>
            <person name="Brown D.W."/>
            <person name="Divon H."/>
            <person name="Uhlig S."/>
            <person name="Proctor R.H."/>
        </authorList>
    </citation>
    <scope>NUCLEOTIDE SEQUENCE [LARGE SCALE GENOMIC DNA]</scope>
    <source>
        <strain evidence="3 4">NRRL 20459</strain>
    </source>
</reference>
<organism evidence="3 4">
    <name type="scientific">Fusarium albosuccineum</name>
    <dbReference type="NCBI Taxonomy" id="1237068"/>
    <lineage>
        <taxon>Eukaryota</taxon>
        <taxon>Fungi</taxon>
        <taxon>Dikarya</taxon>
        <taxon>Ascomycota</taxon>
        <taxon>Pezizomycotina</taxon>
        <taxon>Sordariomycetes</taxon>
        <taxon>Hypocreomycetidae</taxon>
        <taxon>Hypocreales</taxon>
        <taxon>Nectriaceae</taxon>
        <taxon>Fusarium</taxon>
        <taxon>Fusarium decemcellulare species complex</taxon>
    </lineage>
</organism>
<dbReference type="EMBL" id="JAADYS010000321">
    <property type="protein sequence ID" value="KAF4470602.1"/>
    <property type="molecule type" value="Genomic_DNA"/>
</dbReference>
<dbReference type="OrthoDB" id="5096585at2759"/>
<dbReference type="PANTHER" id="PTHR38165:SF1">
    <property type="entry name" value="GLUCANASE B"/>
    <property type="match status" value="1"/>
</dbReference>
<feature type="domain" description="GH64" evidence="2">
    <location>
        <begin position="73"/>
        <end position="433"/>
    </location>
</feature>